<keyword evidence="2" id="KW-1185">Reference proteome</keyword>
<reference evidence="1" key="1">
    <citation type="submission" date="2013-04" db="EMBL/GenBank/DDBJ databases">
        <authorList>
            <person name="Qu J."/>
            <person name="Murali S.C."/>
            <person name="Bandaranaike D."/>
            <person name="Bellair M."/>
            <person name="Blankenburg K."/>
            <person name="Chao H."/>
            <person name="Dinh H."/>
            <person name="Doddapaneni H."/>
            <person name="Downs B."/>
            <person name="Dugan-Rocha S."/>
            <person name="Elkadiri S."/>
            <person name="Gnanaolivu R.D."/>
            <person name="Hernandez B."/>
            <person name="Javaid M."/>
            <person name="Jayaseelan J.C."/>
            <person name="Lee S."/>
            <person name="Li M."/>
            <person name="Ming W."/>
            <person name="Munidasa M."/>
            <person name="Muniz J."/>
            <person name="Nguyen L."/>
            <person name="Ongeri F."/>
            <person name="Osuji N."/>
            <person name="Pu L.-L."/>
            <person name="Puazo M."/>
            <person name="Qu C."/>
            <person name="Quiroz J."/>
            <person name="Raj R."/>
            <person name="Weissenberger G."/>
            <person name="Xin Y."/>
            <person name="Zou X."/>
            <person name="Han Y."/>
            <person name="Richards S."/>
            <person name="Worley K."/>
            <person name="Muzny D."/>
            <person name="Gibbs R."/>
        </authorList>
    </citation>
    <scope>NUCLEOTIDE SEQUENCE</scope>
    <source>
        <strain evidence="1">Sampled in the wild</strain>
    </source>
</reference>
<evidence type="ECO:0008006" key="3">
    <source>
        <dbReference type="Google" id="ProtNLM"/>
    </source>
</evidence>
<dbReference type="EMBL" id="KZ308469">
    <property type="protein sequence ID" value="KAG8230190.1"/>
    <property type="molecule type" value="Genomic_DNA"/>
</dbReference>
<comment type="caution">
    <text evidence="1">The sequence shown here is derived from an EMBL/GenBank/DDBJ whole genome shotgun (WGS) entry which is preliminary data.</text>
</comment>
<dbReference type="PANTHER" id="PTHR19446">
    <property type="entry name" value="REVERSE TRANSCRIPTASES"/>
    <property type="match status" value="1"/>
</dbReference>
<protein>
    <recommendedName>
        <fullName evidence="3">Reverse transcriptase</fullName>
    </recommendedName>
</protein>
<evidence type="ECO:0000313" key="2">
    <source>
        <dbReference type="Proteomes" id="UP000792457"/>
    </source>
</evidence>
<accession>A0A8K0KAI4</accession>
<dbReference type="Proteomes" id="UP000792457">
    <property type="component" value="Unassembled WGS sequence"/>
</dbReference>
<name>A0A8K0KAI4_LADFU</name>
<gene>
    <name evidence="1" type="ORF">J437_LFUL006122</name>
</gene>
<evidence type="ECO:0000313" key="1">
    <source>
        <dbReference type="EMBL" id="KAG8230190.1"/>
    </source>
</evidence>
<dbReference type="AlphaFoldDB" id="A0A8K0KAI4"/>
<proteinExistence type="predicted"/>
<organism evidence="1 2">
    <name type="scientific">Ladona fulva</name>
    <name type="common">Scarce chaser dragonfly</name>
    <name type="synonym">Libellula fulva</name>
    <dbReference type="NCBI Taxonomy" id="123851"/>
    <lineage>
        <taxon>Eukaryota</taxon>
        <taxon>Metazoa</taxon>
        <taxon>Ecdysozoa</taxon>
        <taxon>Arthropoda</taxon>
        <taxon>Hexapoda</taxon>
        <taxon>Insecta</taxon>
        <taxon>Pterygota</taxon>
        <taxon>Palaeoptera</taxon>
        <taxon>Odonata</taxon>
        <taxon>Epiprocta</taxon>
        <taxon>Anisoptera</taxon>
        <taxon>Libelluloidea</taxon>
        <taxon>Libellulidae</taxon>
        <taxon>Ladona</taxon>
    </lineage>
</organism>
<sequence>MAFLVEILRETPVGGANPASYLSVAGAERTYERIASKGCPQVSVLGPFLWNVAINGLLVEPAETGVEKFAYADDLPSIPICNISTGGTPSPEGGTCAKFWYHRVRQAQGIIQVSNDSFPDSIAGAGMSLAQVRPRKQITPDGQLPFGSDDDDVPNYFGEGLNLNSWKKFIELESKKGPWSIPYKIALGKIKNKEIYHSIVENNSVVNNLEALPKFYLDNLFSNDDVNVDNNVHVVINNEVSSHYDNQCTLTLTDNEIEYAINDLGKRKAPGDDGINAEILQKGLKVFNKVITKMYRTCFEKEIFPNQWKIGLVKVLLKGADRDPTRIKSYRPICLLSVLGKAYEKMILKKLKNDT</sequence>
<reference evidence="1" key="2">
    <citation type="submission" date="2017-10" db="EMBL/GenBank/DDBJ databases">
        <title>Ladona fulva Genome sequencing and assembly.</title>
        <authorList>
            <person name="Murali S."/>
            <person name="Richards S."/>
            <person name="Bandaranaike D."/>
            <person name="Bellair M."/>
            <person name="Blankenburg K."/>
            <person name="Chao H."/>
            <person name="Dinh H."/>
            <person name="Doddapaneni H."/>
            <person name="Dugan-Rocha S."/>
            <person name="Elkadiri S."/>
            <person name="Gnanaolivu R."/>
            <person name="Hernandez B."/>
            <person name="Skinner E."/>
            <person name="Javaid M."/>
            <person name="Lee S."/>
            <person name="Li M."/>
            <person name="Ming W."/>
            <person name="Munidasa M."/>
            <person name="Muniz J."/>
            <person name="Nguyen L."/>
            <person name="Hughes D."/>
            <person name="Osuji N."/>
            <person name="Pu L.-L."/>
            <person name="Puazo M."/>
            <person name="Qu C."/>
            <person name="Quiroz J."/>
            <person name="Raj R."/>
            <person name="Weissenberger G."/>
            <person name="Xin Y."/>
            <person name="Zou X."/>
            <person name="Han Y."/>
            <person name="Worley K."/>
            <person name="Muzny D."/>
            <person name="Gibbs R."/>
        </authorList>
    </citation>
    <scope>NUCLEOTIDE SEQUENCE</scope>
    <source>
        <strain evidence="1">Sampled in the wild</strain>
    </source>
</reference>
<dbReference type="OrthoDB" id="411871at2759"/>